<feature type="binding site" evidence="7">
    <location>
        <position position="176"/>
    </location>
    <ligand>
        <name>substrate</name>
    </ligand>
</feature>
<comment type="caution">
    <text evidence="9">The sequence shown here is derived from an EMBL/GenBank/DDBJ whole genome shotgun (WGS) entry which is preliminary data.</text>
</comment>
<evidence type="ECO:0000256" key="2">
    <source>
        <dbReference type="ARBA" id="ARBA00007422"/>
    </source>
</evidence>
<dbReference type="PANTHER" id="PTHR21139:SF42">
    <property type="entry name" value="TRIOSEPHOSPHATE ISOMERASE"/>
    <property type="match status" value="1"/>
</dbReference>
<dbReference type="SUPFAM" id="SSF51351">
    <property type="entry name" value="Triosephosphate isomerase (TIM)"/>
    <property type="match status" value="1"/>
</dbReference>
<dbReference type="InterPro" id="IPR035990">
    <property type="entry name" value="TIM_sf"/>
</dbReference>
<evidence type="ECO:0000256" key="8">
    <source>
        <dbReference type="RuleBase" id="RU363013"/>
    </source>
</evidence>
<organism evidence="9 10">
    <name type="scientific">Victivallis lenta</name>
    <dbReference type="NCBI Taxonomy" id="2606640"/>
    <lineage>
        <taxon>Bacteria</taxon>
        <taxon>Pseudomonadati</taxon>
        <taxon>Lentisphaerota</taxon>
        <taxon>Lentisphaeria</taxon>
        <taxon>Victivallales</taxon>
        <taxon>Victivallaceae</taxon>
        <taxon>Victivallis</taxon>
    </lineage>
</organism>
<comment type="pathway">
    <text evidence="1 7 8">Carbohydrate degradation; glycolysis; D-glyceraldehyde 3-phosphate from glycerone phosphate: step 1/1.</text>
</comment>
<dbReference type="PROSITE" id="PS51440">
    <property type="entry name" value="TIM_2"/>
    <property type="match status" value="1"/>
</dbReference>
<comment type="pathway">
    <text evidence="7 8">Carbohydrate biosynthesis; gluconeogenesis.</text>
</comment>
<comment type="function">
    <text evidence="7">Involved in the gluconeogenesis. Catalyzes stereospecifically the conversion of dihydroxyacetone phosphate (DHAP) to D-glyceraldehyde-3-phosphate (G3P).</text>
</comment>
<dbReference type="InterPro" id="IPR022896">
    <property type="entry name" value="TrioseP_Isoase_bac/euk"/>
</dbReference>
<dbReference type="EMBL" id="VUNS01000003">
    <property type="protein sequence ID" value="MST96255.1"/>
    <property type="molecule type" value="Genomic_DNA"/>
</dbReference>
<sequence>MDRKVIIAGNWKMNKTAAEGKALVEALKGLVADVCPSKADIVVCPPFTTIAAVAEAIKGSNIKLGAQNIHWAASGAFTGEIAADMLKELGVEYVIIGHSERRQYFGETDETVNKRVKAALAAGFKPIVCIGEMLEERESGKTEKVLFTQLEGGLAGLTKEDMANVVIAYEPVWAIGTGKTATPELAEETHNFIRMTLNDMFGKEVGEGVRIQYGGSMKAENAKELVAQRNIDGGLIGGAALKADSFAALVHNAIAE</sequence>
<dbReference type="Proteomes" id="UP000435649">
    <property type="component" value="Unassembled WGS sequence"/>
</dbReference>
<dbReference type="Pfam" id="PF00121">
    <property type="entry name" value="TIM"/>
    <property type="match status" value="1"/>
</dbReference>
<proteinExistence type="inferred from homology"/>
<dbReference type="RefSeq" id="WP_154417089.1">
    <property type="nucleotide sequence ID" value="NZ_CALXOB010000006.1"/>
</dbReference>
<feature type="binding site" evidence="7">
    <location>
        <position position="216"/>
    </location>
    <ligand>
        <name>substrate</name>
    </ligand>
</feature>
<dbReference type="FunFam" id="3.20.20.70:FF:000016">
    <property type="entry name" value="Triosephosphate isomerase"/>
    <property type="match status" value="1"/>
</dbReference>
<keyword evidence="3 7" id="KW-0312">Gluconeogenesis</keyword>
<evidence type="ECO:0000256" key="6">
    <source>
        <dbReference type="ARBA" id="ARBA00023235"/>
    </source>
</evidence>
<dbReference type="GO" id="GO:0046166">
    <property type="term" value="P:glyceraldehyde-3-phosphate biosynthetic process"/>
    <property type="evidence" value="ECO:0007669"/>
    <property type="project" value="TreeGrafter"/>
</dbReference>
<dbReference type="GO" id="GO:0004807">
    <property type="term" value="F:triose-phosphate isomerase activity"/>
    <property type="evidence" value="ECO:0007669"/>
    <property type="project" value="UniProtKB-UniRule"/>
</dbReference>
<accession>A0A844G034</accession>
<evidence type="ECO:0000256" key="1">
    <source>
        <dbReference type="ARBA" id="ARBA00004680"/>
    </source>
</evidence>
<dbReference type="GO" id="GO:0019563">
    <property type="term" value="P:glycerol catabolic process"/>
    <property type="evidence" value="ECO:0007669"/>
    <property type="project" value="TreeGrafter"/>
</dbReference>
<dbReference type="PROSITE" id="PS00171">
    <property type="entry name" value="TIM_1"/>
    <property type="match status" value="1"/>
</dbReference>
<dbReference type="GO" id="GO:0006094">
    <property type="term" value="P:gluconeogenesis"/>
    <property type="evidence" value="ECO:0007669"/>
    <property type="project" value="UniProtKB-UniRule"/>
</dbReference>
<dbReference type="InterPro" id="IPR013785">
    <property type="entry name" value="Aldolase_TIM"/>
</dbReference>
<comment type="catalytic activity">
    <reaction evidence="7 8">
        <text>D-glyceraldehyde 3-phosphate = dihydroxyacetone phosphate</text>
        <dbReference type="Rhea" id="RHEA:18585"/>
        <dbReference type="ChEBI" id="CHEBI:57642"/>
        <dbReference type="ChEBI" id="CHEBI:59776"/>
        <dbReference type="EC" id="5.3.1.1"/>
    </reaction>
</comment>
<dbReference type="GO" id="GO:0005829">
    <property type="term" value="C:cytosol"/>
    <property type="evidence" value="ECO:0007669"/>
    <property type="project" value="TreeGrafter"/>
</dbReference>
<feature type="active site" description="Proton acceptor" evidence="7">
    <location>
        <position position="170"/>
    </location>
</feature>
<comment type="subunit">
    <text evidence="7 8">Homodimer.</text>
</comment>
<dbReference type="CDD" id="cd00311">
    <property type="entry name" value="TIM"/>
    <property type="match status" value="1"/>
</dbReference>
<comment type="similarity">
    <text evidence="2 7 8">Belongs to the triosephosphate isomerase family.</text>
</comment>
<keyword evidence="5 7" id="KW-0324">Glycolysis</keyword>
<evidence type="ECO:0000256" key="5">
    <source>
        <dbReference type="ARBA" id="ARBA00023152"/>
    </source>
</evidence>
<dbReference type="InterPro" id="IPR020861">
    <property type="entry name" value="Triosephosphate_isomerase_AS"/>
</dbReference>
<dbReference type="GO" id="GO:0006096">
    <property type="term" value="P:glycolytic process"/>
    <property type="evidence" value="ECO:0007669"/>
    <property type="project" value="UniProtKB-UniRule"/>
</dbReference>
<protein>
    <recommendedName>
        <fullName evidence="7 8">Triosephosphate isomerase</fullName>
        <shortName evidence="7">TIM</shortName>
        <shortName evidence="7">TPI</shortName>
        <ecNumber evidence="7 8">5.3.1.1</ecNumber>
    </recommendedName>
    <alternativeName>
        <fullName evidence="7">Triose-phosphate isomerase</fullName>
    </alternativeName>
</protein>
<dbReference type="NCBIfam" id="TIGR00419">
    <property type="entry name" value="tim"/>
    <property type="match status" value="1"/>
</dbReference>
<feature type="active site" description="Electrophile" evidence="7">
    <location>
        <position position="98"/>
    </location>
</feature>
<dbReference type="UniPathway" id="UPA00109">
    <property type="reaction ID" value="UER00189"/>
</dbReference>
<dbReference type="HAMAP" id="MF_00147_B">
    <property type="entry name" value="TIM_B"/>
    <property type="match status" value="1"/>
</dbReference>
<gene>
    <name evidence="7" type="primary">tpiA</name>
    <name evidence="9" type="ORF">FYJ85_04235</name>
</gene>
<evidence type="ECO:0000313" key="9">
    <source>
        <dbReference type="EMBL" id="MST96255.1"/>
    </source>
</evidence>
<evidence type="ECO:0000256" key="7">
    <source>
        <dbReference type="HAMAP-Rule" id="MF_00147"/>
    </source>
</evidence>
<keyword evidence="6 7" id="KW-0413">Isomerase</keyword>
<keyword evidence="4 7" id="KW-0963">Cytoplasm</keyword>
<dbReference type="UniPathway" id="UPA00138"/>
<dbReference type="InterPro" id="IPR000652">
    <property type="entry name" value="Triosephosphate_isomerase"/>
</dbReference>
<evidence type="ECO:0000256" key="4">
    <source>
        <dbReference type="ARBA" id="ARBA00022490"/>
    </source>
</evidence>
<evidence type="ECO:0000313" key="10">
    <source>
        <dbReference type="Proteomes" id="UP000435649"/>
    </source>
</evidence>
<dbReference type="PANTHER" id="PTHR21139">
    <property type="entry name" value="TRIOSEPHOSPHATE ISOMERASE"/>
    <property type="match status" value="1"/>
</dbReference>
<keyword evidence="10" id="KW-1185">Reference proteome</keyword>
<evidence type="ECO:0000256" key="3">
    <source>
        <dbReference type="ARBA" id="ARBA00022432"/>
    </source>
</evidence>
<name>A0A844G034_9BACT</name>
<reference evidence="9 10" key="1">
    <citation type="submission" date="2019-08" db="EMBL/GenBank/DDBJ databases">
        <title>In-depth cultivation of the pig gut microbiome towards novel bacterial diversity and tailored functional studies.</title>
        <authorList>
            <person name="Wylensek D."/>
            <person name="Hitch T.C.A."/>
            <person name="Clavel T."/>
        </authorList>
    </citation>
    <scope>NUCLEOTIDE SEQUENCE [LARGE SCALE GENOMIC DNA]</scope>
    <source>
        <strain evidence="9 10">BBE-744-WT-12</strain>
    </source>
</reference>
<feature type="binding site" evidence="7">
    <location>
        <begin position="10"/>
        <end position="12"/>
    </location>
    <ligand>
        <name>substrate</name>
    </ligand>
</feature>
<feature type="binding site" evidence="7">
    <location>
        <begin position="237"/>
        <end position="238"/>
    </location>
    <ligand>
        <name>substrate</name>
    </ligand>
</feature>
<dbReference type="EC" id="5.3.1.1" evidence="7 8"/>
<dbReference type="Gene3D" id="3.20.20.70">
    <property type="entry name" value="Aldolase class I"/>
    <property type="match status" value="1"/>
</dbReference>
<dbReference type="AlphaFoldDB" id="A0A844G034"/>
<comment type="subcellular location">
    <subcellularLocation>
        <location evidence="7 8">Cytoplasm</location>
    </subcellularLocation>
</comment>